<feature type="region of interest" description="Disordered" evidence="1">
    <location>
        <begin position="39"/>
        <end position="105"/>
    </location>
</feature>
<dbReference type="AlphaFoldDB" id="A0A1I7XL75"/>
<feature type="compositionally biased region" description="Basic and acidic residues" evidence="1">
    <location>
        <begin position="67"/>
        <end position="79"/>
    </location>
</feature>
<evidence type="ECO:0000256" key="1">
    <source>
        <dbReference type="SAM" id="MobiDB-lite"/>
    </source>
</evidence>
<protein>
    <submittedName>
        <fullName evidence="3">Uncharacterized protein</fullName>
    </submittedName>
</protein>
<organism evidence="2 3">
    <name type="scientific">Heterorhabditis bacteriophora</name>
    <name type="common">Entomopathogenic nematode worm</name>
    <dbReference type="NCBI Taxonomy" id="37862"/>
    <lineage>
        <taxon>Eukaryota</taxon>
        <taxon>Metazoa</taxon>
        <taxon>Ecdysozoa</taxon>
        <taxon>Nematoda</taxon>
        <taxon>Chromadorea</taxon>
        <taxon>Rhabditida</taxon>
        <taxon>Rhabditina</taxon>
        <taxon>Rhabditomorpha</taxon>
        <taxon>Strongyloidea</taxon>
        <taxon>Heterorhabditidae</taxon>
        <taxon>Heterorhabditis</taxon>
    </lineage>
</organism>
<evidence type="ECO:0000313" key="3">
    <source>
        <dbReference type="WBParaSite" id="Hba_18474"/>
    </source>
</evidence>
<proteinExistence type="predicted"/>
<keyword evidence="2" id="KW-1185">Reference proteome</keyword>
<evidence type="ECO:0000313" key="2">
    <source>
        <dbReference type="Proteomes" id="UP000095283"/>
    </source>
</evidence>
<sequence>MLIEFVLLQNDFSNRNLFYSLHDYCCWVDDTTEEEEITIESTTLAPEEPFPYTDETKRPKRPVVEAIIERPDKKEERKSGSVTSSEDSDESEWESETTRRTKRPRSRKKCYSGYKCEYNEEIRRLICCGRDMELFPPPGLPMLPAPKPLIPRPFLPPIRPFGLLNDNNNVHGKQQLK</sequence>
<name>A0A1I7XL75_HETBA</name>
<dbReference type="Proteomes" id="UP000095283">
    <property type="component" value="Unplaced"/>
</dbReference>
<accession>A0A1I7XL75</accession>
<feature type="compositionally biased region" description="Acidic residues" evidence="1">
    <location>
        <begin position="86"/>
        <end position="95"/>
    </location>
</feature>
<dbReference type="WBParaSite" id="Hba_18474">
    <property type="protein sequence ID" value="Hba_18474"/>
    <property type="gene ID" value="Hba_18474"/>
</dbReference>
<reference evidence="3" key="1">
    <citation type="submission" date="2016-11" db="UniProtKB">
        <authorList>
            <consortium name="WormBaseParasite"/>
        </authorList>
    </citation>
    <scope>IDENTIFICATION</scope>
</reference>